<keyword evidence="1" id="KW-0812">Transmembrane</keyword>
<dbReference type="EnsemblMetazoa" id="CJA31293.1">
    <property type="protein sequence ID" value="CJA31293.1"/>
    <property type="gene ID" value="WBGene00207140"/>
</dbReference>
<organism evidence="2 3">
    <name type="scientific">Caenorhabditis japonica</name>
    <dbReference type="NCBI Taxonomy" id="281687"/>
    <lineage>
        <taxon>Eukaryota</taxon>
        <taxon>Metazoa</taxon>
        <taxon>Ecdysozoa</taxon>
        <taxon>Nematoda</taxon>
        <taxon>Chromadorea</taxon>
        <taxon>Rhabditida</taxon>
        <taxon>Rhabditina</taxon>
        <taxon>Rhabditomorpha</taxon>
        <taxon>Rhabditoidea</taxon>
        <taxon>Rhabditidae</taxon>
        <taxon>Peloderinae</taxon>
        <taxon>Caenorhabditis</taxon>
    </lineage>
</organism>
<sequence>MWRGFCLGSFFSTAPLSTDHVVSVVVALCVSPRLIRRRRRRRRIDRGGFRFCSAPGPCVLNRIVEEKEGPLCLLFLLLLLLPTD</sequence>
<keyword evidence="1" id="KW-0472">Membrane</keyword>
<protein>
    <submittedName>
        <fullName evidence="2">Uncharacterized protein</fullName>
    </submittedName>
</protein>
<accession>A0A8R1EAX9</accession>
<dbReference type="AlphaFoldDB" id="A0A8R1EAX9"/>
<dbReference type="Proteomes" id="UP000005237">
    <property type="component" value="Unassembled WGS sequence"/>
</dbReference>
<evidence type="ECO:0000313" key="2">
    <source>
        <dbReference type="EnsemblMetazoa" id="CJA31293.1"/>
    </source>
</evidence>
<proteinExistence type="predicted"/>
<name>A0A8R1EAX9_CAEJA</name>
<reference evidence="2" key="2">
    <citation type="submission" date="2022-06" db="UniProtKB">
        <authorList>
            <consortium name="EnsemblMetazoa"/>
        </authorList>
    </citation>
    <scope>IDENTIFICATION</scope>
    <source>
        <strain evidence="2">DF5081</strain>
    </source>
</reference>
<feature type="transmembrane region" description="Helical" evidence="1">
    <location>
        <begin position="20"/>
        <end position="36"/>
    </location>
</feature>
<keyword evidence="1" id="KW-1133">Transmembrane helix</keyword>
<reference evidence="3" key="1">
    <citation type="submission" date="2010-08" db="EMBL/GenBank/DDBJ databases">
        <authorList>
            <consortium name="Caenorhabditis japonica Sequencing Consortium"/>
            <person name="Wilson R.K."/>
        </authorList>
    </citation>
    <scope>NUCLEOTIDE SEQUENCE [LARGE SCALE GENOMIC DNA]</scope>
    <source>
        <strain evidence="3">DF5081</strain>
    </source>
</reference>
<evidence type="ECO:0000313" key="3">
    <source>
        <dbReference type="Proteomes" id="UP000005237"/>
    </source>
</evidence>
<keyword evidence="3" id="KW-1185">Reference proteome</keyword>
<evidence type="ECO:0000256" key="1">
    <source>
        <dbReference type="SAM" id="Phobius"/>
    </source>
</evidence>